<dbReference type="InterPro" id="IPR004358">
    <property type="entry name" value="Sig_transdc_His_kin-like_C"/>
</dbReference>
<evidence type="ECO:0000256" key="1">
    <source>
        <dbReference type="ARBA" id="ARBA00000085"/>
    </source>
</evidence>
<dbReference type="InterPro" id="IPR000014">
    <property type="entry name" value="PAS"/>
</dbReference>
<dbReference type="PRINTS" id="PR00344">
    <property type="entry name" value="BCTRLSENSOR"/>
</dbReference>
<dbReference type="InterPro" id="IPR052162">
    <property type="entry name" value="Sensor_kinase/Photoreceptor"/>
</dbReference>
<dbReference type="EMBL" id="ARZX01000004">
    <property type="protein sequence ID" value="EWH14384.1"/>
    <property type="molecule type" value="Genomic_DNA"/>
</dbReference>
<accession>A0ABN0RRC5</accession>
<dbReference type="SMART" id="SM00387">
    <property type="entry name" value="HATPase_c"/>
    <property type="match status" value="1"/>
</dbReference>
<name>A0ABN0RRC5_9FLAO</name>
<keyword evidence="6" id="KW-0175">Coiled coil</keyword>
<proteinExistence type="predicted"/>
<feature type="domain" description="Histidine kinase" evidence="8">
    <location>
        <begin position="634"/>
        <end position="859"/>
    </location>
</feature>
<keyword evidence="10" id="KW-1185">Reference proteome</keyword>
<comment type="catalytic activity">
    <reaction evidence="1">
        <text>ATP + protein L-histidine = ADP + protein N-phospho-L-histidine.</text>
        <dbReference type="EC" id="2.7.13.3"/>
    </reaction>
</comment>
<dbReference type="SMART" id="SM00388">
    <property type="entry name" value="HisKA"/>
    <property type="match status" value="1"/>
</dbReference>
<keyword evidence="7" id="KW-0472">Membrane</keyword>
<organism evidence="9 10">
    <name type="scientific">Cellulophaga geojensis KL-A</name>
    <dbReference type="NCBI Taxonomy" id="1328323"/>
    <lineage>
        <taxon>Bacteria</taxon>
        <taxon>Pseudomonadati</taxon>
        <taxon>Bacteroidota</taxon>
        <taxon>Flavobacteriia</taxon>
        <taxon>Flavobacteriales</taxon>
        <taxon>Flavobacteriaceae</taxon>
        <taxon>Cellulophaga</taxon>
    </lineage>
</organism>
<dbReference type="CDD" id="cd00082">
    <property type="entry name" value="HisKA"/>
    <property type="match status" value="1"/>
</dbReference>
<dbReference type="PANTHER" id="PTHR43304">
    <property type="entry name" value="PHYTOCHROME-LIKE PROTEIN CPH1"/>
    <property type="match status" value="1"/>
</dbReference>
<dbReference type="Gene3D" id="1.10.287.130">
    <property type="match status" value="1"/>
</dbReference>
<sequence>MVKSSKIFIVLLILSIALLTFLGSNSYKQIREQEKTAELVVFTLRVETEINTLFSRYAMMQSQVLKNKLQDKVNHTIILNRQKDSALTTFNNLKFLTQDKPNQQKKLQELRTIQESFYAALDELNAYKTDTTLEEQNDAALLHNVSVLMDEIEAIKTTMLGNAEDYLAEQQKQFSTSRLINPITTLFLGMTALVIFLVSFWQINKQRKKNNRTTAFLESVLKNTENIVSYYTPVTNDNNKIIDFKINFINHNIENVLGTKVKEMKGKLLSTILPIQFKNGVFEHLVDCYETGKTQKFKRNHTFNGTDYRFKTSVVKLNNGVLATASDITEEHIIKKNLTATKDQLEAQNLLLLDNRAFLSNVFKSTSNIVTHFKSIRDASEKITDFEILFINDALNEGIKNNIPSELKYKRASEIYPNIFKNGVFEKMVSCIEESRQIEYETQINKNGKTIWLHDTAIKLNDGVTVTSRDITLEKTRAEKLNALYAEIEIQNSIFKDAEEVADIGSYVWYLDTGAAVISDNFYRILGYEPNAFEVTFDNYRKFVHPDDLKRYDKFGKEMVEKGSSNIHTYRIITKSGTIKHIYVNGQNIIKDGRNTSVGVVQDITDSVKTEEKLKAKNQELKRSNAELESFNRVASHDLQEPMRKIQMFISRLSEGELEKLSDRGKMYFNKIDSSANRMQTLIKYLLAYSRINRTKKDFVKIELDTTLHKVLDDLEELIAETGVAITVNNLPTIKAIPFQMEQLFNNLVNNAIKYRSTTHSPAITIDCEKLPRTKIKEVFDKKRKNYYRITIKDNGIGFEQENAKKIFGLFERLHQKEQYSGTGIGLAICKKIVVNHRGHITATSKLGIGSTFSIYLPA</sequence>
<evidence type="ECO:0000256" key="2">
    <source>
        <dbReference type="ARBA" id="ARBA00012438"/>
    </source>
</evidence>
<dbReference type="Pfam" id="PF13426">
    <property type="entry name" value="PAS_9"/>
    <property type="match status" value="2"/>
</dbReference>
<keyword evidence="4" id="KW-0808">Transferase</keyword>
<evidence type="ECO:0000256" key="4">
    <source>
        <dbReference type="ARBA" id="ARBA00022679"/>
    </source>
</evidence>
<evidence type="ECO:0000256" key="3">
    <source>
        <dbReference type="ARBA" id="ARBA00022553"/>
    </source>
</evidence>
<dbReference type="InterPro" id="IPR003661">
    <property type="entry name" value="HisK_dim/P_dom"/>
</dbReference>
<dbReference type="SUPFAM" id="SSF47384">
    <property type="entry name" value="Homodimeric domain of signal transducing histidine kinase"/>
    <property type="match status" value="1"/>
</dbReference>
<evidence type="ECO:0000256" key="7">
    <source>
        <dbReference type="SAM" id="Phobius"/>
    </source>
</evidence>
<dbReference type="InterPro" id="IPR003594">
    <property type="entry name" value="HATPase_dom"/>
</dbReference>
<evidence type="ECO:0000259" key="8">
    <source>
        <dbReference type="PROSITE" id="PS50109"/>
    </source>
</evidence>
<keyword evidence="3" id="KW-0597">Phosphoprotein</keyword>
<gene>
    <name evidence="9" type="ORF">KLA_05166</name>
</gene>
<dbReference type="GO" id="GO:0016301">
    <property type="term" value="F:kinase activity"/>
    <property type="evidence" value="ECO:0007669"/>
    <property type="project" value="UniProtKB-KW"/>
</dbReference>
<dbReference type="NCBIfam" id="TIGR00229">
    <property type="entry name" value="sensory_box"/>
    <property type="match status" value="1"/>
</dbReference>
<dbReference type="Pfam" id="PF02518">
    <property type="entry name" value="HATPase_c"/>
    <property type="match status" value="1"/>
</dbReference>
<dbReference type="InterPro" id="IPR035965">
    <property type="entry name" value="PAS-like_dom_sf"/>
</dbReference>
<dbReference type="Gene3D" id="3.30.450.20">
    <property type="entry name" value="PAS domain"/>
    <property type="match status" value="3"/>
</dbReference>
<feature type="coiled-coil region" evidence="6">
    <location>
        <begin position="607"/>
        <end position="634"/>
    </location>
</feature>
<dbReference type="PANTHER" id="PTHR43304:SF1">
    <property type="entry name" value="PAC DOMAIN-CONTAINING PROTEIN"/>
    <property type="match status" value="1"/>
</dbReference>
<dbReference type="RefSeq" id="WP_034644446.1">
    <property type="nucleotide sequence ID" value="NZ_ARZX01000004.1"/>
</dbReference>
<evidence type="ECO:0000313" key="9">
    <source>
        <dbReference type="EMBL" id="EWH14384.1"/>
    </source>
</evidence>
<dbReference type="Pfam" id="PF00512">
    <property type="entry name" value="HisKA"/>
    <property type="match status" value="1"/>
</dbReference>
<dbReference type="Proteomes" id="UP000019275">
    <property type="component" value="Unassembled WGS sequence"/>
</dbReference>
<dbReference type="InterPro" id="IPR036097">
    <property type="entry name" value="HisK_dim/P_sf"/>
</dbReference>
<evidence type="ECO:0000256" key="6">
    <source>
        <dbReference type="SAM" id="Coils"/>
    </source>
</evidence>
<protein>
    <recommendedName>
        <fullName evidence="2">histidine kinase</fullName>
        <ecNumber evidence="2">2.7.13.3</ecNumber>
    </recommendedName>
</protein>
<keyword evidence="5 9" id="KW-0418">Kinase</keyword>
<dbReference type="SUPFAM" id="SSF55785">
    <property type="entry name" value="PYP-like sensor domain (PAS domain)"/>
    <property type="match status" value="2"/>
</dbReference>
<evidence type="ECO:0000256" key="5">
    <source>
        <dbReference type="ARBA" id="ARBA00022777"/>
    </source>
</evidence>
<dbReference type="PROSITE" id="PS50109">
    <property type="entry name" value="HIS_KIN"/>
    <property type="match status" value="1"/>
</dbReference>
<dbReference type="Gene3D" id="3.30.565.10">
    <property type="entry name" value="Histidine kinase-like ATPase, C-terminal domain"/>
    <property type="match status" value="1"/>
</dbReference>
<reference evidence="9 10" key="1">
    <citation type="journal article" date="2014" name="Genome Announc.">
        <title>Draft Genome Sequence of the Carrageenan-Degrading Bacterium Cellulophaga sp. Strain KL-A, Isolated from Decaying Marine Algae.</title>
        <authorList>
            <person name="Shan D."/>
            <person name="Ying J."/>
            <person name="Li X."/>
            <person name="Gao Z."/>
            <person name="Wei G."/>
            <person name="Shao Z."/>
        </authorList>
    </citation>
    <scope>NUCLEOTIDE SEQUENCE [LARGE SCALE GENOMIC DNA]</scope>
    <source>
        <strain evidence="9 10">KL-A</strain>
    </source>
</reference>
<dbReference type="InterPro" id="IPR013655">
    <property type="entry name" value="PAS_fold_3"/>
</dbReference>
<dbReference type="Pfam" id="PF08447">
    <property type="entry name" value="PAS_3"/>
    <property type="match status" value="1"/>
</dbReference>
<keyword evidence="7" id="KW-0812">Transmembrane</keyword>
<dbReference type="InterPro" id="IPR005467">
    <property type="entry name" value="His_kinase_dom"/>
</dbReference>
<dbReference type="CDD" id="cd00130">
    <property type="entry name" value="PAS"/>
    <property type="match status" value="1"/>
</dbReference>
<dbReference type="EC" id="2.7.13.3" evidence="2"/>
<evidence type="ECO:0000313" key="10">
    <source>
        <dbReference type="Proteomes" id="UP000019275"/>
    </source>
</evidence>
<dbReference type="InterPro" id="IPR036890">
    <property type="entry name" value="HATPase_C_sf"/>
</dbReference>
<feature type="transmembrane region" description="Helical" evidence="7">
    <location>
        <begin position="179"/>
        <end position="203"/>
    </location>
</feature>
<dbReference type="SUPFAM" id="SSF55874">
    <property type="entry name" value="ATPase domain of HSP90 chaperone/DNA topoisomerase II/histidine kinase"/>
    <property type="match status" value="1"/>
</dbReference>
<keyword evidence="7" id="KW-1133">Transmembrane helix</keyword>
<comment type="caution">
    <text evidence="9">The sequence shown here is derived from an EMBL/GenBank/DDBJ whole genome shotgun (WGS) entry which is preliminary data.</text>
</comment>